<name>A0A8S5UXP5_9VIRU</name>
<dbReference type="EMBL" id="BK016162">
    <property type="protein sequence ID" value="DAF99249.1"/>
    <property type="molecule type" value="Genomic_DNA"/>
</dbReference>
<organism evidence="1">
    <name type="scientific">Microviridae sp. ctb4Q28</name>
    <dbReference type="NCBI Taxonomy" id="2825002"/>
    <lineage>
        <taxon>Viruses</taxon>
        <taxon>Monodnaviria</taxon>
        <taxon>Sangervirae</taxon>
        <taxon>Phixviricota</taxon>
        <taxon>Malgrandaviricetes</taxon>
        <taxon>Petitvirales</taxon>
        <taxon>Microviridae</taxon>
    </lineage>
</organism>
<accession>A0A8S5UXP5</accession>
<sequence>MSICNNHNDSFSIIFCTFEINIKSLDSCYKLIKNAIQS</sequence>
<reference evidence="1" key="1">
    <citation type="journal article" date="2021" name="Proc. Natl. Acad. Sci. U.S.A.">
        <title>A Catalog of Tens of Thousands of Viruses from Human Metagenomes Reveals Hidden Associations with Chronic Diseases.</title>
        <authorList>
            <person name="Tisza M.J."/>
            <person name="Buck C.B."/>
        </authorList>
    </citation>
    <scope>NUCLEOTIDE SEQUENCE</scope>
    <source>
        <strain evidence="1">Ctb4Q28</strain>
    </source>
</reference>
<protein>
    <submittedName>
        <fullName evidence="1">Uncharacterized protein</fullName>
    </submittedName>
</protein>
<evidence type="ECO:0000313" key="1">
    <source>
        <dbReference type="EMBL" id="DAF99249.1"/>
    </source>
</evidence>
<proteinExistence type="predicted"/>